<dbReference type="InterPro" id="IPR017937">
    <property type="entry name" value="Thioredoxin_CS"/>
</dbReference>
<comment type="caution">
    <text evidence="6">The sequence shown here is derived from an EMBL/GenBank/DDBJ whole genome shotgun (WGS) entry which is preliminary data.</text>
</comment>
<dbReference type="PROSITE" id="PS00194">
    <property type="entry name" value="THIOREDOXIN_1"/>
    <property type="match status" value="1"/>
</dbReference>
<comment type="subcellular location">
    <subcellularLocation>
        <location evidence="1">Cell envelope</location>
    </subcellularLocation>
</comment>
<protein>
    <submittedName>
        <fullName evidence="6">TlpA family protein disulfide reductase</fullName>
    </submittedName>
</protein>
<evidence type="ECO:0000313" key="7">
    <source>
        <dbReference type="Proteomes" id="UP001165367"/>
    </source>
</evidence>
<name>A0ABS9KN40_9BACT</name>
<dbReference type="InterPro" id="IPR050553">
    <property type="entry name" value="Thioredoxin_ResA/DsbE_sf"/>
</dbReference>
<reference evidence="6" key="1">
    <citation type="submission" date="2022-01" db="EMBL/GenBank/DDBJ databases">
        <authorList>
            <person name="Jo J.-H."/>
            <person name="Im W.-T."/>
        </authorList>
    </citation>
    <scope>NUCLEOTIDE SEQUENCE</scope>
    <source>
        <strain evidence="6">NA20</strain>
    </source>
</reference>
<evidence type="ECO:0000259" key="5">
    <source>
        <dbReference type="PROSITE" id="PS51352"/>
    </source>
</evidence>
<keyword evidence="4" id="KW-0676">Redox-active center</keyword>
<keyword evidence="3" id="KW-1015">Disulfide bond</keyword>
<dbReference type="SUPFAM" id="SSF52833">
    <property type="entry name" value="Thioredoxin-like"/>
    <property type="match status" value="1"/>
</dbReference>
<dbReference type="EMBL" id="JAKLTR010000003">
    <property type="protein sequence ID" value="MCG2613733.1"/>
    <property type="molecule type" value="Genomic_DNA"/>
</dbReference>
<organism evidence="6 7">
    <name type="scientific">Terrimonas ginsenosidimutans</name>
    <dbReference type="NCBI Taxonomy" id="2908004"/>
    <lineage>
        <taxon>Bacteria</taxon>
        <taxon>Pseudomonadati</taxon>
        <taxon>Bacteroidota</taxon>
        <taxon>Chitinophagia</taxon>
        <taxon>Chitinophagales</taxon>
        <taxon>Chitinophagaceae</taxon>
        <taxon>Terrimonas</taxon>
    </lineage>
</organism>
<dbReference type="InterPro" id="IPR000866">
    <property type="entry name" value="AhpC/TSA"/>
</dbReference>
<dbReference type="CDD" id="cd02966">
    <property type="entry name" value="TlpA_like_family"/>
    <property type="match status" value="1"/>
</dbReference>
<dbReference type="PANTHER" id="PTHR42852:SF6">
    <property type="entry name" value="THIOL:DISULFIDE INTERCHANGE PROTEIN DSBE"/>
    <property type="match status" value="1"/>
</dbReference>
<dbReference type="PANTHER" id="PTHR42852">
    <property type="entry name" value="THIOL:DISULFIDE INTERCHANGE PROTEIN DSBE"/>
    <property type="match status" value="1"/>
</dbReference>
<gene>
    <name evidence="6" type="ORF">LZZ85_05555</name>
</gene>
<dbReference type="InterPro" id="IPR013766">
    <property type="entry name" value="Thioredoxin_domain"/>
</dbReference>
<accession>A0ABS9KN40</accession>
<dbReference type="Proteomes" id="UP001165367">
    <property type="component" value="Unassembled WGS sequence"/>
</dbReference>
<proteinExistence type="predicted"/>
<keyword evidence="7" id="KW-1185">Reference proteome</keyword>
<sequence length="182" mass="20819">MGIATDKEKNIAELKGFYEGLPGIYKSAYYGRRIKKLLYDETLSLGKMAPDFSLPDTTGHAVSLSSFRGKYVFLDFWASWCGPCLKENKFIKQAWQMYKNKGLVVLAVSIDSPESKDKWLGMIRNDQLPWAQVIDDENKIKRMYKVVSIPKNFLLDPEGRIIAKDLRGTRLDAALAKVFERE</sequence>
<keyword evidence="2" id="KW-0201">Cytochrome c-type biogenesis</keyword>
<dbReference type="Gene3D" id="3.40.30.10">
    <property type="entry name" value="Glutaredoxin"/>
    <property type="match status" value="1"/>
</dbReference>
<dbReference type="PROSITE" id="PS51352">
    <property type="entry name" value="THIOREDOXIN_2"/>
    <property type="match status" value="1"/>
</dbReference>
<dbReference type="RefSeq" id="WP_237869415.1">
    <property type="nucleotide sequence ID" value="NZ_JAKLTR010000003.1"/>
</dbReference>
<evidence type="ECO:0000256" key="4">
    <source>
        <dbReference type="ARBA" id="ARBA00023284"/>
    </source>
</evidence>
<evidence type="ECO:0000256" key="1">
    <source>
        <dbReference type="ARBA" id="ARBA00004196"/>
    </source>
</evidence>
<evidence type="ECO:0000256" key="2">
    <source>
        <dbReference type="ARBA" id="ARBA00022748"/>
    </source>
</evidence>
<evidence type="ECO:0000256" key="3">
    <source>
        <dbReference type="ARBA" id="ARBA00023157"/>
    </source>
</evidence>
<feature type="domain" description="Thioredoxin" evidence="5">
    <location>
        <begin position="43"/>
        <end position="182"/>
    </location>
</feature>
<dbReference type="Pfam" id="PF00578">
    <property type="entry name" value="AhpC-TSA"/>
    <property type="match status" value="1"/>
</dbReference>
<evidence type="ECO:0000313" key="6">
    <source>
        <dbReference type="EMBL" id="MCG2613733.1"/>
    </source>
</evidence>
<dbReference type="InterPro" id="IPR036249">
    <property type="entry name" value="Thioredoxin-like_sf"/>
</dbReference>